<keyword evidence="2" id="KW-0812">Transmembrane</keyword>
<feature type="compositionally biased region" description="Acidic residues" evidence="1">
    <location>
        <begin position="101"/>
        <end position="110"/>
    </location>
</feature>
<protein>
    <submittedName>
        <fullName evidence="3">60S acidic ribosomal protein family</fullName>
    </submittedName>
</protein>
<comment type="caution">
    <text evidence="3">The sequence shown here is derived from an EMBL/GenBank/DDBJ whole genome shotgun (WGS) entry which is preliminary data.</text>
</comment>
<reference evidence="3" key="1">
    <citation type="journal article" date="2023" name="Science">
        <title>Elucidation of the pathway for biosynthesis of saponin adjuvants from the soapbark tree.</title>
        <authorList>
            <person name="Reed J."/>
            <person name="Orme A."/>
            <person name="El-Demerdash A."/>
            <person name="Owen C."/>
            <person name="Martin L.B.B."/>
            <person name="Misra R.C."/>
            <person name="Kikuchi S."/>
            <person name="Rejzek M."/>
            <person name="Martin A.C."/>
            <person name="Harkess A."/>
            <person name="Leebens-Mack J."/>
            <person name="Louveau T."/>
            <person name="Stephenson M.J."/>
            <person name="Osbourn A."/>
        </authorList>
    </citation>
    <scope>NUCLEOTIDE SEQUENCE</scope>
    <source>
        <strain evidence="3">S10</strain>
    </source>
</reference>
<name>A0AAD7LB03_QUISA</name>
<proteinExistence type="predicted"/>
<dbReference type="EMBL" id="JARAOO010000009">
    <property type="protein sequence ID" value="KAJ7954759.1"/>
    <property type="molecule type" value="Genomic_DNA"/>
</dbReference>
<dbReference type="AlphaFoldDB" id="A0AAD7LB03"/>
<organism evidence="3 4">
    <name type="scientific">Quillaja saponaria</name>
    <name type="common">Soap bark tree</name>
    <dbReference type="NCBI Taxonomy" id="32244"/>
    <lineage>
        <taxon>Eukaryota</taxon>
        <taxon>Viridiplantae</taxon>
        <taxon>Streptophyta</taxon>
        <taxon>Embryophyta</taxon>
        <taxon>Tracheophyta</taxon>
        <taxon>Spermatophyta</taxon>
        <taxon>Magnoliopsida</taxon>
        <taxon>eudicotyledons</taxon>
        <taxon>Gunneridae</taxon>
        <taxon>Pentapetalae</taxon>
        <taxon>rosids</taxon>
        <taxon>fabids</taxon>
        <taxon>Fabales</taxon>
        <taxon>Quillajaceae</taxon>
        <taxon>Quillaja</taxon>
    </lineage>
</organism>
<feature type="region of interest" description="Disordered" evidence="1">
    <location>
        <begin position="85"/>
        <end position="116"/>
    </location>
</feature>
<gene>
    <name evidence="3" type="ORF">O6P43_021463</name>
</gene>
<keyword evidence="2" id="KW-1133">Transmembrane helix</keyword>
<dbReference type="Proteomes" id="UP001163823">
    <property type="component" value="Chromosome 9"/>
</dbReference>
<evidence type="ECO:0000313" key="4">
    <source>
        <dbReference type="Proteomes" id="UP001163823"/>
    </source>
</evidence>
<feature type="transmembrane region" description="Helical" evidence="2">
    <location>
        <begin position="38"/>
        <end position="57"/>
    </location>
</feature>
<accession>A0AAD7LB03</accession>
<evidence type="ECO:0000256" key="2">
    <source>
        <dbReference type="SAM" id="Phobius"/>
    </source>
</evidence>
<dbReference type="GO" id="GO:0005840">
    <property type="term" value="C:ribosome"/>
    <property type="evidence" value="ECO:0007669"/>
    <property type="project" value="UniProtKB-KW"/>
</dbReference>
<keyword evidence="2" id="KW-0472">Membrane</keyword>
<sequence length="116" mass="12458">MSTGELACTYASLLLHEGRISITVHSRSLFFHLSPLEIPINMLIGFVWLVCGVVLFWELGLWLVLVGLCGASIAVATPAAEVGSVATAASGPATDEKKEEANEEAEEEDYGFNLFD</sequence>
<keyword evidence="4" id="KW-1185">Reference proteome</keyword>
<evidence type="ECO:0000256" key="1">
    <source>
        <dbReference type="SAM" id="MobiDB-lite"/>
    </source>
</evidence>
<keyword evidence="3" id="KW-0687">Ribonucleoprotein</keyword>
<evidence type="ECO:0000313" key="3">
    <source>
        <dbReference type="EMBL" id="KAJ7954759.1"/>
    </source>
</evidence>
<dbReference type="KEGG" id="qsa:O6P43_021463"/>
<keyword evidence="3" id="KW-0689">Ribosomal protein</keyword>